<evidence type="ECO:0000256" key="6">
    <source>
        <dbReference type="SAM" id="MobiDB-lite"/>
    </source>
</evidence>
<dbReference type="AlphaFoldDB" id="A0A9D4F5H5"/>
<keyword evidence="3" id="KW-0548">Nucleotidyltransferase</keyword>
<dbReference type="EMBL" id="JAIWYP010000007">
    <property type="protein sequence ID" value="KAH3792132.1"/>
    <property type="molecule type" value="Genomic_DNA"/>
</dbReference>
<keyword evidence="9" id="KW-1185">Reference proteome</keyword>
<gene>
    <name evidence="8" type="ORF">DPMN_145623</name>
</gene>
<dbReference type="GO" id="GO:0016779">
    <property type="term" value="F:nucleotidyltransferase activity"/>
    <property type="evidence" value="ECO:0007669"/>
    <property type="project" value="UniProtKB-KW"/>
</dbReference>
<dbReference type="GO" id="GO:0016757">
    <property type="term" value="F:glycosyltransferase activity"/>
    <property type="evidence" value="ECO:0007669"/>
    <property type="project" value="UniProtKB-KW"/>
</dbReference>
<dbReference type="Proteomes" id="UP000828390">
    <property type="component" value="Unassembled WGS sequence"/>
</dbReference>
<protein>
    <recommendedName>
        <fullName evidence="7">UBA domain-containing protein</fullName>
    </recommendedName>
</protein>
<feature type="compositionally biased region" description="Acidic residues" evidence="6">
    <location>
        <begin position="36"/>
        <end position="48"/>
    </location>
</feature>
<reference evidence="8" key="2">
    <citation type="submission" date="2020-11" db="EMBL/GenBank/DDBJ databases">
        <authorList>
            <person name="McCartney M.A."/>
            <person name="Auch B."/>
            <person name="Kono T."/>
            <person name="Mallez S."/>
            <person name="Becker A."/>
            <person name="Gohl D.M."/>
            <person name="Silverstein K.A.T."/>
            <person name="Koren S."/>
            <person name="Bechman K.B."/>
            <person name="Herman A."/>
            <person name="Abrahante J.E."/>
            <person name="Garbe J."/>
        </authorList>
    </citation>
    <scope>NUCLEOTIDE SEQUENCE</scope>
    <source>
        <strain evidence="8">Duluth1</strain>
        <tissue evidence="8">Whole animal</tissue>
    </source>
</reference>
<evidence type="ECO:0000313" key="9">
    <source>
        <dbReference type="Proteomes" id="UP000828390"/>
    </source>
</evidence>
<evidence type="ECO:0000256" key="2">
    <source>
        <dbReference type="ARBA" id="ARBA00022679"/>
    </source>
</evidence>
<evidence type="ECO:0000259" key="7">
    <source>
        <dbReference type="PROSITE" id="PS50030"/>
    </source>
</evidence>
<dbReference type="PANTHER" id="PTHR21328">
    <property type="entry name" value="POLY ADP-RIBOSE POLYMERASE FAMILY, MEMBER PARP"/>
    <property type="match status" value="1"/>
</dbReference>
<dbReference type="InterPro" id="IPR051838">
    <property type="entry name" value="ARTD_PARP"/>
</dbReference>
<name>A0A9D4F5H5_DREPO</name>
<feature type="domain" description="UBA" evidence="7">
    <location>
        <begin position="189"/>
        <end position="232"/>
    </location>
</feature>
<comment type="similarity">
    <text evidence="5">Belongs to the ARTD/PARP family.</text>
</comment>
<evidence type="ECO:0000313" key="8">
    <source>
        <dbReference type="EMBL" id="KAH3792132.1"/>
    </source>
</evidence>
<keyword evidence="2" id="KW-0808">Transferase</keyword>
<evidence type="ECO:0000256" key="4">
    <source>
        <dbReference type="ARBA" id="ARBA00023027"/>
    </source>
</evidence>
<comment type="caution">
    <text evidence="8">The sequence shown here is derived from an EMBL/GenBank/DDBJ whole genome shotgun (WGS) entry which is preliminary data.</text>
</comment>
<keyword evidence="1" id="KW-0328">Glycosyltransferase</keyword>
<dbReference type="SMART" id="SM00165">
    <property type="entry name" value="UBA"/>
    <property type="match status" value="1"/>
</dbReference>
<evidence type="ECO:0000256" key="1">
    <source>
        <dbReference type="ARBA" id="ARBA00022676"/>
    </source>
</evidence>
<keyword evidence="4" id="KW-0520">NAD</keyword>
<dbReference type="SUPFAM" id="SSF46934">
    <property type="entry name" value="UBA-like"/>
    <property type="match status" value="1"/>
</dbReference>
<dbReference type="InterPro" id="IPR015940">
    <property type="entry name" value="UBA"/>
</dbReference>
<proteinExistence type="inferred from homology"/>
<evidence type="ECO:0000256" key="5">
    <source>
        <dbReference type="ARBA" id="ARBA00024347"/>
    </source>
</evidence>
<dbReference type="Gene3D" id="1.10.8.10">
    <property type="entry name" value="DNA helicase RuvA subunit, C-terminal domain"/>
    <property type="match status" value="1"/>
</dbReference>
<sequence length="417" mass="47363">MESIQTVHVDRSVICDSEEYVYADAKSEIRAASDVERDECEEEDDDYYQSDSSDHEDETMHHLLQRDLDILTFLYGDNSVQYRRFVNLDDVDVDLHIPIRFLESIFADAWKVNKSEPLIVRLHLSSGLYIESSRIPDIAVFQPSSTKNFGFCCQIQKIIETYLAQHWAQLYREYVKYCEKSFAQMETEDISSNCATSVAQLIDMGFEKTKAENALTIAGGHIIEASNLLLEHPDKCDSDENLHKSAVGTEDTQLKHSNGTRCLLNKSGLVKRQSSQPGEVTKTKFWKHLNFKRTISHVGSTGPIKCMEDLNLMPLQTKDGCDVQIAPSIADGFLVQLFRYVRQRIPTVNEYCVICDNRHIFHNSAMLKPTVCQRELCVFAFQTLGVMANAAEDIVTDAEVIDLLIHMTRLANQVDAS</sequence>
<feature type="region of interest" description="Disordered" evidence="6">
    <location>
        <begin position="32"/>
        <end position="56"/>
    </location>
</feature>
<dbReference type="PROSITE" id="PS50030">
    <property type="entry name" value="UBA"/>
    <property type="match status" value="1"/>
</dbReference>
<accession>A0A9D4F5H5</accession>
<reference evidence="8" key="1">
    <citation type="journal article" date="2019" name="bioRxiv">
        <title>The Genome of the Zebra Mussel, Dreissena polymorpha: A Resource for Invasive Species Research.</title>
        <authorList>
            <person name="McCartney M.A."/>
            <person name="Auch B."/>
            <person name="Kono T."/>
            <person name="Mallez S."/>
            <person name="Zhang Y."/>
            <person name="Obille A."/>
            <person name="Becker A."/>
            <person name="Abrahante J.E."/>
            <person name="Garbe J."/>
            <person name="Badalamenti J.P."/>
            <person name="Herman A."/>
            <person name="Mangelson H."/>
            <person name="Liachko I."/>
            <person name="Sullivan S."/>
            <person name="Sone E.D."/>
            <person name="Koren S."/>
            <person name="Silverstein K.A.T."/>
            <person name="Beckman K.B."/>
            <person name="Gohl D.M."/>
        </authorList>
    </citation>
    <scope>NUCLEOTIDE SEQUENCE</scope>
    <source>
        <strain evidence="8">Duluth1</strain>
        <tissue evidence="8">Whole animal</tissue>
    </source>
</reference>
<evidence type="ECO:0000256" key="3">
    <source>
        <dbReference type="ARBA" id="ARBA00022695"/>
    </source>
</evidence>
<dbReference type="InterPro" id="IPR009060">
    <property type="entry name" value="UBA-like_sf"/>
</dbReference>
<organism evidence="8 9">
    <name type="scientific">Dreissena polymorpha</name>
    <name type="common">Zebra mussel</name>
    <name type="synonym">Mytilus polymorpha</name>
    <dbReference type="NCBI Taxonomy" id="45954"/>
    <lineage>
        <taxon>Eukaryota</taxon>
        <taxon>Metazoa</taxon>
        <taxon>Spiralia</taxon>
        <taxon>Lophotrochozoa</taxon>
        <taxon>Mollusca</taxon>
        <taxon>Bivalvia</taxon>
        <taxon>Autobranchia</taxon>
        <taxon>Heteroconchia</taxon>
        <taxon>Euheterodonta</taxon>
        <taxon>Imparidentia</taxon>
        <taxon>Neoheterodontei</taxon>
        <taxon>Myida</taxon>
        <taxon>Dreissenoidea</taxon>
        <taxon>Dreissenidae</taxon>
        <taxon>Dreissena</taxon>
    </lineage>
</organism>